<dbReference type="CDD" id="cd06583">
    <property type="entry name" value="PGRP"/>
    <property type="match status" value="1"/>
</dbReference>
<comment type="caution">
    <text evidence="7">The sequence shown here is derived from an EMBL/GenBank/DDBJ whole genome shotgun (WGS) entry which is preliminary data.</text>
</comment>
<dbReference type="EC" id="3.5.1.28" evidence="2"/>
<dbReference type="PANTHER" id="PTHR30417:SF1">
    <property type="entry name" value="N-ACETYLMURAMOYL-L-ALANINE AMIDASE AMID"/>
    <property type="match status" value="1"/>
</dbReference>
<keyword evidence="5" id="KW-1133">Transmembrane helix</keyword>
<dbReference type="Proteomes" id="UP001652442">
    <property type="component" value="Unassembled WGS sequence"/>
</dbReference>
<evidence type="ECO:0000259" key="6">
    <source>
        <dbReference type="SMART" id="SM00644"/>
    </source>
</evidence>
<protein>
    <recommendedName>
        <fullName evidence="2">N-acetylmuramoyl-L-alanine amidase</fullName>
        <ecNumber evidence="2">3.5.1.28</ecNumber>
    </recommendedName>
</protein>
<keyword evidence="3" id="KW-0378">Hydrolase</keyword>
<name>A0ABT2TLF1_9FIRM</name>
<evidence type="ECO:0000313" key="8">
    <source>
        <dbReference type="Proteomes" id="UP001652442"/>
    </source>
</evidence>
<evidence type="ECO:0000256" key="4">
    <source>
        <dbReference type="ARBA" id="ARBA00023316"/>
    </source>
</evidence>
<keyword evidence="5" id="KW-0472">Membrane</keyword>
<dbReference type="EMBL" id="JAOQJQ010000005">
    <property type="protein sequence ID" value="MCU6763042.1"/>
    <property type="molecule type" value="Genomic_DNA"/>
</dbReference>
<dbReference type="Gene3D" id="3.40.80.10">
    <property type="entry name" value="Peptidoglycan recognition protein-like"/>
    <property type="match status" value="1"/>
</dbReference>
<evidence type="ECO:0000256" key="3">
    <source>
        <dbReference type="ARBA" id="ARBA00022801"/>
    </source>
</evidence>
<evidence type="ECO:0000256" key="1">
    <source>
        <dbReference type="ARBA" id="ARBA00001561"/>
    </source>
</evidence>
<evidence type="ECO:0000256" key="2">
    <source>
        <dbReference type="ARBA" id="ARBA00011901"/>
    </source>
</evidence>
<keyword evidence="8" id="KW-1185">Reference proteome</keyword>
<dbReference type="PANTHER" id="PTHR30417">
    <property type="entry name" value="N-ACETYLMURAMOYL-L-ALANINE AMIDASE AMID"/>
    <property type="match status" value="1"/>
</dbReference>
<feature type="transmembrane region" description="Helical" evidence="5">
    <location>
        <begin position="13"/>
        <end position="32"/>
    </location>
</feature>
<sequence>MTGSYRKKGKKKAAGRFLGCVVLLVLIVVSIVKINQFREGRLDALDAVEEAPDYDVELLTVNPYSRPGIAMAKVKGIVIHYTANPGSTAMQNRDYFEGLKDSKITKASSHFIVGIDGEIVQCIPTAEIAYASNGRNTDTIAIECCHEKEDGKFNKKTYNSLVHLTAWLCGKFQLSADDVIRHYDVTGKKCPLYFVEHEDAWEQFKQDVENYTEKWKSDGRKRS</sequence>
<dbReference type="InterPro" id="IPR051206">
    <property type="entry name" value="NAMLAA_amidase_2"/>
</dbReference>
<accession>A0ABT2TLF1</accession>
<evidence type="ECO:0000256" key="5">
    <source>
        <dbReference type="SAM" id="Phobius"/>
    </source>
</evidence>
<comment type="catalytic activity">
    <reaction evidence="1">
        <text>Hydrolyzes the link between N-acetylmuramoyl residues and L-amino acid residues in certain cell-wall glycopeptides.</text>
        <dbReference type="EC" id="3.5.1.28"/>
    </reaction>
</comment>
<dbReference type="SUPFAM" id="SSF55846">
    <property type="entry name" value="N-acetylmuramoyl-L-alanine amidase-like"/>
    <property type="match status" value="1"/>
</dbReference>
<reference evidence="7 8" key="1">
    <citation type="journal article" date="2021" name="ISME Commun">
        <title>Automated analysis of genomic sequences facilitates high-throughput and comprehensive description of bacteria.</title>
        <authorList>
            <person name="Hitch T.C.A."/>
        </authorList>
    </citation>
    <scope>NUCLEOTIDE SEQUENCE [LARGE SCALE GENOMIC DNA]</scope>
    <source>
        <strain evidence="7 8">Sanger_109</strain>
    </source>
</reference>
<keyword evidence="4" id="KW-0961">Cell wall biogenesis/degradation</keyword>
<dbReference type="SMART" id="SM00644">
    <property type="entry name" value="Ami_2"/>
    <property type="match status" value="1"/>
</dbReference>
<dbReference type="Pfam" id="PF01510">
    <property type="entry name" value="Amidase_2"/>
    <property type="match status" value="1"/>
</dbReference>
<dbReference type="InterPro" id="IPR036505">
    <property type="entry name" value="Amidase/PGRP_sf"/>
</dbReference>
<keyword evidence="5" id="KW-0812">Transmembrane</keyword>
<dbReference type="RefSeq" id="WP_158425698.1">
    <property type="nucleotide sequence ID" value="NZ_JAOQJQ010000005.1"/>
</dbReference>
<gene>
    <name evidence="7" type="ORF">OCV88_12015</name>
</gene>
<proteinExistence type="predicted"/>
<organism evidence="7 8">
    <name type="scientific">Brotonthovivens ammoniilytica</name>
    <dbReference type="NCBI Taxonomy" id="2981725"/>
    <lineage>
        <taxon>Bacteria</taxon>
        <taxon>Bacillati</taxon>
        <taxon>Bacillota</taxon>
        <taxon>Clostridia</taxon>
        <taxon>Lachnospirales</taxon>
        <taxon>Lachnospiraceae</taxon>
        <taxon>Brotonthovivens</taxon>
    </lineage>
</organism>
<feature type="domain" description="N-acetylmuramoyl-L-alanine amidase" evidence="6">
    <location>
        <begin position="62"/>
        <end position="209"/>
    </location>
</feature>
<dbReference type="InterPro" id="IPR002502">
    <property type="entry name" value="Amidase_domain"/>
</dbReference>
<evidence type="ECO:0000313" key="7">
    <source>
        <dbReference type="EMBL" id="MCU6763042.1"/>
    </source>
</evidence>